<keyword evidence="4" id="KW-1133">Transmembrane helix</keyword>
<dbReference type="AlphaFoldDB" id="A0A5N3VXJ2"/>
<dbReference type="Gene3D" id="1.25.40.1010">
    <property type="match status" value="1"/>
</dbReference>
<feature type="transmembrane region" description="Helical" evidence="4">
    <location>
        <begin position="68"/>
        <end position="86"/>
    </location>
</feature>
<accession>A0A5N3VXJ2</accession>
<feature type="region of interest" description="Disordered" evidence="3">
    <location>
        <begin position="343"/>
        <end position="395"/>
    </location>
</feature>
<reference evidence="5 6" key="1">
    <citation type="submission" date="2019-06" db="EMBL/GenBank/DDBJ databases">
        <title>Discovery of a novel chromosome fission-fusion reversal in muntjac.</title>
        <authorList>
            <person name="Mudd A.B."/>
            <person name="Bredeson J.V."/>
            <person name="Baum R."/>
            <person name="Hockemeyer D."/>
            <person name="Rokhsar D.S."/>
        </authorList>
    </citation>
    <scope>NUCLEOTIDE SEQUENCE [LARGE SCALE GENOMIC DNA]</scope>
    <source>
        <strain evidence="5">UCam_UCB_Mr</strain>
        <tissue evidence="5">Fibroblast cell line</tissue>
    </source>
</reference>
<evidence type="ECO:0000256" key="4">
    <source>
        <dbReference type="SAM" id="Phobius"/>
    </source>
</evidence>
<feature type="transmembrane region" description="Helical" evidence="4">
    <location>
        <begin position="163"/>
        <end position="180"/>
    </location>
</feature>
<feature type="transmembrane region" description="Helical" evidence="4">
    <location>
        <begin position="38"/>
        <end position="56"/>
    </location>
</feature>
<organism evidence="5 6">
    <name type="scientific">Muntiacus reevesi</name>
    <name type="common">Reeves' muntjac</name>
    <name type="synonym">Cervus reevesi</name>
    <dbReference type="NCBI Taxonomy" id="9886"/>
    <lineage>
        <taxon>Eukaryota</taxon>
        <taxon>Metazoa</taxon>
        <taxon>Chordata</taxon>
        <taxon>Craniata</taxon>
        <taxon>Vertebrata</taxon>
        <taxon>Euteleostomi</taxon>
        <taxon>Mammalia</taxon>
        <taxon>Eutheria</taxon>
        <taxon>Laurasiatheria</taxon>
        <taxon>Artiodactyla</taxon>
        <taxon>Ruminantia</taxon>
        <taxon>Pecora</taxon>
        <taxon>Cervidae</taxon>
        <taxon>Muntiacinae</taxon>
        <taxon>Muntiacus</taxon>
    </lineage>
</organism>
<feature type="compositionally biased region" description="Basic and acidic residues" evidence="3">
    <location>
        <begin position="359"/>
        <end position="374"/>
    </location>
</feature>
<dbReference type="GO" id="GO:0031415">
    <property type="term" value="C:NatA complex"/>
    <property type="evidence" value="ECO:0007669"/>
    <property type="project" value="TreeGrafter"/>
</dbReference>
<keyword evidence="4" id="KW-0812">Transmembrane</keyword>
<gene>
    <name evidence="5" type="ORF">FD755_023291</name>
</gene>
<sequence>MSLSKLWETVKDREAWRVAVHGCYQTSLGSARGTKSPWLGFMAKFFFTLLGCFPFCPPAFSHFSDESIIIPASFYTLTVIIKLIYVNKILLEAYAKALRQDFKTPDTIIYMLFFQNIPPSRSPPEFKSLVRGFPFLHTLSSIYFSSSSEVMVGYFLYSSSLILWLRLFTFLFSLPAFHIFSEFLCGHLFSWLPWVSVVAQGLRCAGRVLRSVTQSSLVVSCRLSCSEACGWVAIFFSRGISPSQELNPHLLLWQVDSLLLSHQGSPKLIINQGIKGLAWVGEFTSRMAYSWPESCSWPHGYLHEVVWVSLQHDSWLPLSDPRKSIEESTVLVFPNLGSNMSDKELKKLRNKQRRAQKKAQIEEEKKNAEKEKQQRNQKKKKDDDDEEIGGPKEELIPEKLAKVETPLEEAIKFLTPLKNLVKNKIETHLFAFEIYFRKEKFLLMLQSVKRAFAIDPSHPWLHECMIRLFSTAVCESKDLPDAVRTVLKQEMNRLFGATNPKNFNETFLKRNSDSLPHRLSAAKMVYYLDPSSQKRAIELATTLDESLTNRNLQTCMEVLEALCDGSLGDCKEAAEVYRANCHKLFPYALAFMPPGYEEDMKITVNGDSSAETEELANEI</sequence>
<evidence type="ECO:0000256" key="1">
    <source>
        <dbReference type="ARBA" id="ARBA00022737"/>
    </source>
</evidence>
<dbReference type="Pfam" id="PF12569">
    <property type="entry name" value="NatA_aux_su"/>
    <property type="match status" value="1"/>
</dbReference>
<keyword evidence="6" id="KW-1185">Reference proteome</keyword>
<proteinExistence type="predicted"/>
<keyword evidence="4" id="KW-0472">Membrane</keyword>
<evidence type="ECO:0008006" key="7">
    <source>
        <dbReference type="Google" id="ProtNLM"/>
    </source>
</evidence>
<evidence type="ECO:0000313" key="5">
    <source>
        <dbReference type="EMBL" id="KAB0354017.1"/>
    </source>
</evidence>
<dbReference type="PANTHER" id="PTHR22767">
    <property type="entry name" value="N-TERMINAL ACETYLTRANSFERASE-RELATED"/>
    <property type="match status" value="1"/>
</dbReference>
<dbReference type="EMBL" id="VCEB01000085">
    <property type="protein sequence ID" value="KAB0354017.1"/>
    <property type="molecule type" value="Genomic_DNA"/>
</dbReference>
<comment type="caution">
    <text evidence="5">The sequence shown here is derived from an EMBL/GenBank/DDBJ whole genome shotgun (WGS) entry which is preliminary data.</text>
</comment>
<dbReference type="Proteomes" id="UP000326062">
    <property type="component" value="Unassembled WGS sequence"/>
</dbReference>
<name>A0A5N3VXJ2_MUNRE</name>
<evidence type="ECO:0000313" key="6">
    <source>
        <dbReference type="Proteomes" id="UP000326062"/>
    </source>
</evidence>
<evidence type="ECO:0000256" key="3">
    <source>
        <dbReference type="SAM" id="MobiDB-lite"/>
    </source>
</evidence>
<protein>
    <recommendedName>
        <fullName evidence="7">N-alpha-acetyltransferase 15, NatA auxiliary subunit</fullName>
    </recommendedName>
</protein>
<dbReference type="PANTHER" id="PTHR22767:SF6">
    <property type="entry name" value="N-ALPHA-ACETYLTRANSFERASE 15, NATA AUXILIARY SUBUNIT"/>
    <property type="match status" value="1"/>
</dbReference>
<feature type="compositionally biased region" description="Basic residues" evidence="3">
    <location>
        <begin position="348"/>
        <end position="357"/>
    </location>
</feature>
<keyword evidence="2" id="KW-0802">TPR repeat</keyword>
<evidence type="ECO:0000256" key="2">
    <source>
        <dbReference type="ARBA" id="ARBA00022803"/>
    </source>
</evidence>
<dbReference type="InterPro" id="IPR021183">
    <property type="entry name" value="NatA_aux_su"/>
</dbReference>
<keyword evidence="1" id="KW-0677">Repeat</keyword>